<evidence type="ECO:0000313" key="2">
    <source>
        <dbReference type="Proteomes" id="UP001501729"/>
    </source>
</evidence>
<name>A0AAV3UR27_9EURY</name>
<dbReference type="Proteomes" id="UP001501729">
    <property type="component" value="Unassembled WGS sequence"/>
</dbReference>
<gene>
    <name evidence="1" type="ORF">GCM10025751_51490</name>
</gene>
<accession>A0AAV3UR27</accession>
<dbReference type="EMBL" id="BAABKX010000024">
    <property type="protein sequence ID" value="GAA5063215.1"/>
    <property type="molecule type" value="Genomic_DNA"/>
</dbReference>
<reference evidence="1 2" key="1">
    <citation type="journal article" date="2019" name="Int. J. Syst. Evol. Microbiol.">
        <title>The Global Catalogue of Microorganisms (GCM) 10K type strain sequencing project: providing services to taxonomists for standard genome sequencing and annotation.</title>
        <authorList>
            <consortium name="The Broad Institute Genomics Platform"/>
            <consortium name="The Broad Institute Genome Sequencing Center for Infectious Disease"/>
            <person name="Wu L."/>
            <person name="Ma J."/>
        </authorList>
    </citation>
    <scope>NUCLEOTIDE SEQUENCE [LARGE SCALE GENOMIC DNA]</scope>
    <source>
        <strain evidence="1 2">JCM 17504</strain>
    </source>
</reference>
<sequence length="69" mass="7888">MQLMVGASLFREHTQIVLSKEEVGDNRDFLEHNFMITIAEENDAVRLIGSPCEIPKVRTWLISQGFKVV</sequence>
<dbReference type="InterPro" id="IPR056231">
    <property type="entry name" value="VNG_1110C-like"/>
</dbReference>
<comment type="caution">
    <text evidence="1">The sequence shown here is derived from an EMBL/GenBank/DDBJ whole genome shotgun (WGS) entry which is preliminary data.</text>
</comment>
<dbReference type="Pfam" id="PF24397">
    <property type="entry name" value="VNG_1110C"/>
    <property type="match status" value="1"/>
</dbReference>
<protein>
    <submittedName>
        <fullName evidence="1">Uncharacterized protein</fullName>
    </submittedName>
</protein>
<dbReference type="AlphaFoldDB" id="A0AAV3UR27"/>
<proteinExistence type="predicted"/>
<keyword evidence="2" id="KW-1185">Reference proteome</keyword>
<organism evidence="1 2">
    <name type="scientific">Haladaptatus pallidirubidus</name>
    <dbReference type="NCBI Taxonomy" id="1008152"/>
    <lineage>
        <taxon>Archaea</taxon>
        <taxon>Methanobacteriati</taxon>
        <taxon>Methanobacteriota</taxon>
        <taxon>Stenosarchaea group</taxon>
        <taxon>Halobacteria</taxon>
        <taxon>Halobacteriales</taxon>
        <taxon>Haladaptataceae</taxon>
        <taxon>Haladaptatus</taxon>
    </lineage>
</organism>
<evidence type="ECO:0000313" key="1">
    <source>
        <dbReference type="EMBL" id="GAA5063215.1"/>
    </source>
</evidence>